<keyword evidence="2 5" id="KW-0964">Secreted</keyword>
<keyword evidence="8" id="KW-0282">Flagellum</keyword>
<dbReference type="RefSeq" id="WP_045570479.1">
    <property type="nucleotide sequence ID" value="NZ_CP065217.1"/>
</dbReference>
<organism evidence="8 9">
    <name type="scientific">Vibrio navarrensis</name>
    <dbReference type="NCBI Taxonomy" id="29495"/>
    <lineage>
        <taxon>Bacteria</taxon>
        <taxon>Pseudomonadati</taxon>
        <taxon>Pseudomonadota</taxon>
        <taxon>Gammaproteobacteria</taxon>
        <taxon>Vibrionales</taxon>
        <taxon>Vibrionaceae</taxon>
        <taxon>Vibrio</taxon>
    </lineage>
</organism>
<dbReference type="Pfam" id="PF00669">
    <property type="entry name" value="Flagellin_N"/>
    <property type="match status" value="1"/>
</dbReference>
<evidence type="ECO:0000256" key="2">
    <source>
        <dbReference type="ARBA" id="ARBA00022525"/>
    </source>
</evidence>
<dbReference type="Pfam" id="PF00700">
    <property type="entry name" value="Flagellin_C"/>
    <property type="match status" value="1"/>
</dbReference>
<evidence type="ECO:0000259" key="7">
    <source>
        <dbReference type="Pfam" id="PF00700"/>
    </source>
</evidence>
<dbReference type="EMBL" id="CP065217">
    <property type="protein sequence ID" value="QPL52811.1"/>
    <property type="molecule type" value="Genomic_DNA"/>
</dbReference>
<keyword evidence="8" id="KW-0966">Cell projection</keyword>
<sequence length="377" mass="40084">MAMNVNTNVSAMTAQRYLNQAAEGQQKSMERLSSGYKINSAKDDAAGLQISNRLNAQSRGLDMAVRNANDGISVAQTAEGAMTESTNILQRMRDLALQSSNGSNSKAERVAIQEEVTALNKELNRIAETTSFGGNKLLNGTYGSQSFQIGADSGEAVMLSMDSLRTDTDAMGGMSYKSEDGVAADWKVTNNTDLTMTYTNKEGEEKEITINAKAGDDLEEVATYINGQNEDVKAAVGEGGKLQLFASSQRVQDGQVEFGGGLASELTIGDGEKTNVQKIDVTSVAGSQEAVSIIDGALKAVDSQRASLGAFQNRFNHAISNLSNINENVNASNSRIRDTDYAKETTQMTKTQILQQASTSILAQAKQSPSSALSLLG</sequence>
<feature type="domain" description="Flagellin C-terminal" evidence="7">
    <location>
        <begin position="292"/>
        <end position="376"/>
    </location>
</feature>
<dbReference type="InterPro" id="IPR046358">
    <property type="entry name" value="Flagellin_C"/>
</dbReference>
<evidence type="ECO:0000259" key="6">
    <source>
        <dbReference type="Pfam" id="PF00669"/>
    </source>
</evidence>
<accession>A0AAJ4I9Q2</accession>
<comment type="subcellular location">
    <subcellularLocation>
        <location evidence="5">Secreted</location>
    </subcellularLocation>
    <subcellularLocation>
        <location evidence="5">Bacterial flagellum</location>
    </subcellularLocation>
</comment>
<reference evidence="8 9" key="1">
    <citation type="submission" date="2020-11" db="EMBL/GenBank/DDBJ databases">
        <title>Complete and Circularized Genome Assembly of a human isolate of Vibrio navarrensis biotype pommerensis with MiSeq and MinION Sequence Data.</title>
        <authorList>
            <person name="Schwartz K."/>
            <person name="Borowiak M."/>
            <person name="Deneke C."/>
            <person name="Balau V."/>
            <person name="Metelmann C."/>
            <person name="Strauch E."/>
        </authorList>
    </citation>
    <scope>NUCLEOTIDE SEQUENCE [LARGE SCALE GENOMIC DNA]</scope>
    <source>
        <strain evidence="8 9">20-VB00237</strain>
    </source>
</reference>
<feature type="domain" description="Flagellin N-terminal" evidence="6">
    <location>
        <begin position="5"/>
        <end position="141"/>
    </location>
</feature>
<dbReference type="SUPFAM" id="SSF64518">
    <property type="entry name" value="Phase 1 flagellin"/>
    <property type="match status" value="1"/>
</dbReference>
<keyword evidence="4 5" id="KW-0975">Bacterial flagellum</keyword>
<comment type="function">
    <text evidence="5">Flagellin is the subunit protein which polymerizes to form the filaments of bacterial flagella.</text>
</comment>
<dbReference type="Gene3D" id="3.30.70.2120">
    <property type="match status" value="1"/>
</dbReference>
<evidence type="ECO:0000313" key="8">
    <source>
        <dbReference type="EMBL" id="QPL52811.1"/>
    </source>
</evidence>
<dbReference type="InterPro" id="IPR001492">
    <property type="entry name" value="Flagellin"/>
</dbReference>
<dbReference type="Pfam" id="PF07196">
    <property type="entry name" value="Flagellin_IN"/>
    <property type="match status" value="1"/>
</dbReference>
<evidence type="ECO:0000313" key="9">
    <source>
        <dbReference type="Proteomes" id="UP000594435"/>
    </source>
</evidence>
<dbReference type="InterPro" id="IPR042187">
    <property type="entry name" value="Flagellin_C_sub2"/>
</dbReference>
<dbReference type="Proteomes" id="UP000594435">
    <property type="component" value="Chromosome 1"/>
</dbReference>
<evidence type="ECO:0000256" key="1">
    <source>
        <dbReference type="ARBA" id="ARBA00005709"/>
    </source>
</evidence>
<dbReference type="NCBIfam" id="NF006468">
    <property type="entry name" value="PRK08869.1-3"/>
    <property type="match status" value="1"/>
</dbReference>
<protein>
    <recommendedName>
        <fullName evidence="5">Flagellin</fullName>
    </recommendedName>
</protein>
<name>A0AAJ4I9Q2_9VIBR</name>
<dbReference type="Gene3D" id="6.10.10.10">
    <property type="entry name" value="Flagellar export chaperone, C-terminal domain"/>
    <property type="match status" value="1"/>
</dbReference>
<keyword evidence="8" id="KW-0969">Cilium</keyword>
<dbReference type="GO" id="GO:0005576">
    <property type="term" value="C:extracellular region"/>
    <property type="evidence" value="ECO:0007669"/>
    <property type="project" value="UniProtKB-SubCell"/>
</dbReference>
<comment type="similarity">
    <text evidence="1 5">Belongs to the bacterial flagellin family.</text>
</comment>
<dbReference type="InterPro" id="IPR010810">
    <property type="entry name" value="Flagellin_hook_IN_motif"/>
</dbReference>
<keyword evidence="3" id="KW-0175">Coiled coil</keyword>
<dbReference type="GO" id="GO:0009288">
    <property type="term" value="C:bacterial-type flagellum"/>
    <property type="evidence" value="ECO:0007669"/>
    <property type="project" value="UniProtKB-SubCell"/>
</dbReference>
<dbReference type="PANTHER" id="PTHR42792:SF2">
    <property type="entry name" value="FLAGELLIN"/>
    <property type="match status" value="1"/>
</dbReference>
<gene>
    <name evidence="8" type="ORF">I3X05_12465</name>
</gene>
<dbReference type="GO" id="GO:0005198">
    <property type="term" value="F:structural molecule activity"/>
    <property type="evidence" value="ECO:0007669"/>
    <property type="project" value="UniProtKB-UniRule"/>
</dbReference>
<evidence type="ECO:0000256" key="4">
    <source>
        <dbReference type="ARBA" id="ARBA00023143"/>
    </source>
</evidence>
<dbReference type="NCBIfam" id="NF006466">
    <property type="entry name" value="PRK08869.1-1"/>
    <property type="match status" value="1"/>
</dbReference>
<proteinExistence type="inferred from homology"/>
<dbReference type="InterPro" id="IPR001029">
    <property type="entry name" value="Flagellin_N"/>
</dbReference>
<dbReference type="PANTHER" id="PTHR42792">
    <property type="entry name" value="FLAGELLIN"/>
    <property type="match status" value="1"/>
</dbReference>
<dbReference type="Gene3D" id="1.20.1330.10">
    <property type="entry name" value="f41 fragment of flagellin, N-terminal domain"/>
    <property type="match status" value="1"/>
</dbReference>
<evidence type="ECO:0000256" key="3">
    <source>
        <dbReference type="ARBA" id="ARBA00023054"/>
    </source>
</evidence>
<dbReference type="PRINTS" id="PR00207">
    <property type="entry name" value="FLAGELLIN"/>
</dbReference>
<dbReference type="AlphaFoldDB" id="A0AAJ4I9Q2"/>
<evidence type="ECO:0000256" key="5">
    <source>
        <dbReference type="RuleBase" id="RU362073"/>
    </source>
</evidence>